<reference evidence="7 8" key="1">
    <citation type="submission" date="2019-01" db="EMBL/GenBank/DDBJ databases">
        <title>Sequencing of cultivated peanut Arachis hypogaea provides insights into genome evolution and oil improvement.</title>
        <authorList>
            <person name="Chen X."/>
        </authorList>
    </citation>
    <scope>NUCLEOTIDE SEQUENCE [LARGE SCALE GENOMIC DNA]</scope>
    <source>
        <strain evidence="8">cv. Fuhuasheng</strain>
        <tissue evidence="7">Leaves</tissue>
    </source>
</reference>
<gene>
    <name evidence="7" type="ORF">Ahy_B09g097305</name>
</gene>
<keyword evidence="5" id="KW-0472">Membrane</keyword>
<keyword evidence="5" id="KW-0812">Transmembrane</keyword>
<name>A0A444XPF2_ARAHY</name>
<protein>
    <recommendedName>
        <fullName evidence="6">GRF-type domain-containing protein</fullName>
    </recommendedName>
</protein>
<dbReference type="InterPro" id="IPR010666">
    <property type="entry name" value="Znf_GRF"/>
</dbReference>
<dbReference type="EMBL" id="SDMP01000019">
    <property type="protein sequence ID" value="RYQ91435.1"/>
    <property type="molecule type" value="Genomic_DNA"/>
</dbReference>
<keyword evidence="5" id="KW-1133">Transmembrane helix</keyword>
<evidence type="ECO:0000256" key="4">
    <source>
        <dbReference type="PROSITE-ProRule" id="PRU01343"/>
    </source>
</evidence>
<evidence type="ECO:0000256" key="5">
    <source>
        <dbReference type="SAM" id="Phobius"/>
    </source>
</evidence>
<evidence type="ECO:0000313" key="8">
    <source>
        <dbReference type="Proteomes" id="UP000289738"/>
    </source>
</evidence>
<evidence type="ECO:0000256" key="1">
    <source>
        <dbReference type="ARBA" id="ARBA00022723"/>
    </source>
</evidence>
<keyword evidence="8" id="KW-1185">Reference proteome</keyword>
<comment type="caution">
    <text evidence="7">The sequence shown here is derived from an EMBL/GenBank/DDBJ whole genome shotgun (WGS) entry which is preliminary data.</text>
</comment>
<accession>A0A444XPF2</accession>
<evidence type="ECO:0000256" key="3">
    <source>
        <dbReference type="ARBA" id="ARBA00022833"/>
    </source>
</evidence>
<keyword evidence="2 4" id="KW-0863">Zinc-finger</keyword>
<proteinExistence type="predicted"/>
<organism evidence="7 8">
    <name type="scientific">Arachis hypogaea</name>
    <name type="common">Peanut</name>
    <dbReference type="NCBI Taxonomy" id="3818"/>
    <lineage>
        <taxon>Eukaryota</taxon>
        <taxon>Viridiplantae</taxon>
        <taxon>Streptophyta</taxon>
        <taxon>Embryophyta</taxon>
        <taxon>Tracheophyta</taxon>
        <taxon>Spermatophyta</taxon>
        <taxon>Magnoliopsida</taxon>
        <taxon>eudicotyledons</taxon>
        <taxon>Gunneridae</taxon>
        <taxon>Pentapetalae</taxon>
        <taxon>rosids</taxon>
        <taxon>fabids</taxon>
        <taxon>Fabales</taxon>
        <taxon>Fabaceae</taxon>
        <taxon>Papilionoideae</taxon>
        <taxon>50 kb inversion clade</taxon>
        <taxon>dalbergioids sensu lato</taxon>
        <taxon>Dalbergieae</taxon>
        <taxon>Pterocarpus clade</taxon>
        <taxon>Arachis</taxon>
    </lineage>
</organism>
<evidence type="ECO:0000256" key="2">
    <source>
        <dbReference type="ARBA" id="ARBA00022771"/>
    </source>
</evidence>
<keyword evidence="1" id="KW-0479">Metal-binding</keyword>
<dbReference type="PANTHER" id="PTHR33248">
    <property type="entry name" value="ZINC ION-BINDING PROTEIN"/>
    <property type="match status" value="1"/>
</dbReference>
<evidence type="ECO:0000313" key="7">
    <source>
        <dbReference type="EMBL" id="RYQ91435.1"/>
    </source>
</evidence>
<dbReference type="Pfam" id="PF06839">
    <property type="entry name" value="Zn_ribbon_GRF"/>
    <property type="match status" value="1"/>
</dbReference>
<dbReference type="AlphaFoldDB" id="A0A444XPF2"/>
<feature type="domain" description="GRF-type" evidence="6">
    <location>
        <begin position="24"/>
        <end position="62"/>
    </location>
</feature>
<dbReference type="PROSITE" id="PS51999">
    <property type="entry name" value="ZF_GRF"/>
    <property type="match status" value="1"/>
</dbReference>
<evidence type="ECO:0000259" key="6">
    <source>
        <dbReference type="PROSITE" id="PS51999"/>
    </source>
</evidence>
<sequence length="121" mass="13528">MASTSRRSTSGSYSSGNVTGERFCECGLRAPLQVSNSIANPGKKYYACPVRRCGWFRWAGPSIQHAEVADDRSCHLNSNLKSIDRVENLHNNVVFLKLLAVFQFFVSVVYIVLVIVLLFKL</sequence>
<dbReference type="Proteomes" id="UP000289738">
    <property type="component" value="Chromosome B09"/>
</dbReference>
<feature type="transmembrane region" description="Helical" evidence="5">
    <location>
        <begin position="94"/>
        <end position="119"/>
    </location>
</feature>
<keyword evidence="3" id="KW-0862">Zinc</keyword>
<dbReference type="GO" id="GO:0008270">
    <property type="term" value="F:zinc ion binding"/>
    <property type="evidence" value="ECO:0007669"/>
    <property type="project" value="UniProtKB-KW"/>
</dbReference>